<proteinExistence type="predicted"/>
<reference evidence="3" key="2">
    <citation type="submission" date="2025-09" db="UniProtKB">
        <authorList>
            <consortium name="Ensembl"/>
        </authorList>
    </citation>
    <scope>IDENTIFICATION</scope>
</reference>
<dbReference type="AlphaFoldDB" id="A0A8C6TI58"/>
<name>A0A8C6TI58_9GOBI</name>
<organism evidence="3 4">
    <name type="scientific">Neogobius melanostomus</name>
    <name type="common">round goby</name>
    <dbReference type="NCBI Taxonomy" id="47308"/>
    <lineage>
        <taxon>Eukaryota</taxon>
        <taxon>Metazoa</taxon>
        <taxon>Chordata</taxon>
        <taxon>Craniata</taxon>
        <taxon>Vertebrata</taxon>
        <taxon>Euteleostomi</taxon>
        <taxon>Actinopterygii</taxon>
        <taxon>Neopterygii</taxon>
        <taxon>Teleostei</taxon>
        <taxon>Neoteleostei</taxon>
        <taxon>Acanthomorphata</taxon>
        <taxon>Gobiaria</taxon>
        <taxon>Gobiiformes</taxon>
        <taxon>Gobioidei</taxon>
        <taxon>Gobiidae</taxon>
        <taxon>Benthophilinae</taxon>
        <taxon>Neogobiini</taxon>
        <taxon>Neogobius</taxon>
    </lineage>
</organism>
<keyword evidence="4" id="KW-1185">Reference proteome</keyword>
<feature type="signal peptide" evidence="2">
    <location>
        <begin position="1"/>
        <end position="32"/>
    </location>
</feature>
<evidence type="ECO:0000313" key="3">
    <source>
        <dbReference type="Ensembl" id="ENSNMLP00000021923.1"/>
    </source>
</evidence>
<dbReference type="Proteomes" id="UP000694523">
    <property type="component" value="Unplaced"/>
</dbReference>
<evidence type="ECO:0000313" key="4">
    <source>
        <dbReference type="Proteomes" id="UP000694523"/>
    </source>
</evidence>
<dbReference type="Ensembl" id="ENSNMLT00000024576.1">
    <property type="protein sequence ID" value="ENSNMLP00000021923.1"/>
    <property type="gene ID" value="ENSNMLG00000014228.1"/>
</dbReference>
<feature type="region of interest" description="Disordered" evidence="1">
    <location>
        <begin position="155"/>
        <end position="176"/>
    </location>
</feature>
<keyword evidence="2" id="KW-0732">Signal</keyword>
<feature type="chain" id="PRO_5034658324" evidence="2">
    <location>
        <begin position="33"/>
        <end position="208"/>
    </location>
</feature>
<reference evidence="3" key="1">
    <citation type="submission" date="2025-08" db="UniProtKB">
        <authorList>
            <consortium name="Ensembl"/>
        </authorList>
    </citation>
    <scope>IDENTIFICATION</scope>
</reference>
<evidence type="ECO:0000256" key="2">
    <source>
        <dbReference type="SAM" id="SignalP"/>
    </source>
</evidence>
<accession>A0A8C6TI58</accession>
<evidence type="ECO:0000256" key="1">
    <source>
        <dbReference type="SAM" id="MobiDB-lite"/>
    </source>
</evidence>
<protein>
    <submittedName>
        <fullName evidence="3">Uncharacterized protein</fullName>
    </submittedName>
</protein>
<sequence length="208" mass="23554">MPGSNASDLPQTLVKMCLFVCLFVCATFKAMSLSDTNDVNHFILVKDSRNWDSLLQSLLGPVYLIWDSPSIKLHLHNVGLFLLNGQINMLLLHCCKIFVQLFLSRLILPLFTVFSKGLLLALEPKSQTYFFIKSALALITEMFCKDGLQGTQATHSADVSHNSNHNDRRSFNNGDSHMSMPRCFKLTMRLKKTLEVSTWKLNRINTAE</sequence>